<dbReference type="Proteomes" id="UP000198481">
    <property type="component" value="Chromosome I"/>
</dbReference>
<evidence type="ECO:0000313" key="1">
    <source>
        <dbReference type="EMBL" id="SDT51826.1"/>
    </source>
</evidence>
<dbReference type="EMBL" id="LT629762">
    <property type="protein sequence ID" value="SDT51826.1"/>
    <property type="molecule type" value="Genomic_DNA"/>
</dbReference>
<dbReference type="AlphaFoldDB" id="A0A1H2B217"/>
<protein>
    <submittedName>
        <fullName evidence="1">Uncharacterized protein</fullName>
    </submittedName>
</protein>
<gene>
    <name evidence="1" type="ORF">SAMN05216222_4842</name>
</gene>
<organism evidence="1 2">
    <name type="scientific">Pseudomonas prosekii</name>
    <dbReference type="NCBI Taxonomy" id="1148509"/>
    <lineage>
        <taxon>Bacteria</taxon>
        <taxon>Pseudomonadati</taxon>
        <taxon>Pseudomonadota</taxon>
        <taxon>Gammaproteobacteria</taxon>
        <taxon>Pseudomonadales</taxon>
        <taxon>Pseudomonadaceae</taxon>
        <taxon>Pseudomonas</taxon>
    </lineage>
</organism>
<reference evidence="1 2" key="1">
    <citation type="submission" date="2016-10" db="EMBL/GenBank/DDBJ databases">
        <authorList>
            <person name="de Groot N.N."/>
        </authorList>
    </citation>
    <scope>NUCLEOTIDE SEQUENCE [LARGE SCALE GENOMIC DNA]</scope>
    <source>
        <strain evidence="1 2">LMG 26867</strain>
    </source>
</reference>
<dbReference type="STRING" id="1148509.SAMN05216222_4842"/>
<proteinExistence type="predicted"/>
<dbReference type="RefSeq" id="WP_092279974.1">
    <property type="nucleotide sequence ID" value="NZ_LT629762.1"/>
</dbReference>
<evidence type="ECO:0000313" key="2">
    <source>
        <dbReference type="Proteomes" id="UP000198481"/>
    </source>
</evidence>
<accession>A0A1H2B217</accession>
<sequence length="135" mass="15160">MPEETVLPVASAEPEYAYSANGEDWVSDWCSFLDQNDELEVGDECQRGLMVYGDPAEFVDADAVIDSMADNAHSSDLGEWADDFPDVSAEAKAELEDLLDAWARKNCDCSFYRVKDIEKFKIAHEDLELRDEVTP</sequence>
<name>A0A1H2B217_9PSED</name>